<dbReference type="RefSeq" id="XP_034089308.1">
    <property type="nucleotide sequence ID" value="XM_034233417.1"/>
</dbReference>
<dbReference type="PANTHER" id="PTHR46673:SF3">
    <property type="entry name" value="SOLUTE CARRIER FAMILY 3 (AMINO ACID TRANSPORTER HEAVY CHAIN), MEMBER 2A-RELATED"/>
    <property type="match status" value="1"/>
</dbReference>
<dbReference type="Proteomes" id="UP000515161">
    <property type="component" value="Unplaced"/>
</dbReference>
<evidence type="ECO:0000313" key="5">
    <source>
        <dbReference type="RefSeq" id="XP_034089308.1"/>
    </source>
</evidence>
<dbReference type="GeneID" id="117557539"/>
<dbReference type="GO" id="GO:0015190">
    <property type="term" value="F:L-leucine transmembrane transporter activity"/>
    <property type="evidence" value="ECO:0007669"/>
    <property type="project" value="TreeGrafter"/>
</dbReference>
<feature type="compositionally biased region" description="Low complexity" evidence="1">
    <location>
        <begin position="80"/>
        <end position="94"/>
    </location>
</feature>
<dbReference type="GO" id="GO:1904273">
    <property type="term" value="P:L-alanine import across plasma membrane"/>
    <property type="evidence" value="ECO:0007669"/>
    <property type="project" value="TreeGrafter"/>
</dbReference>
<accession>A0A6P8VQN3</accession>
<feature type="compositionally biased region" description="Basic and acidic residues" evidence="1">
    <location>
        <begin position="8"/>
        <end position="33"/>
    </location>
</feature>
<dbReference type="GO" id="GO:0005975">
    <property type="term" value="P:carbohydrate metabolic process"/>
    <property type="evidence" value="ECO:0007669"/>
    <property type="project" value="InterPro"/>
</dbReference>
<dbReference type="PANTHER" id="PTHR46673">
    <property type="entry name" value="4F2 CELL-SURFACE ANTIGEN HEAVY CHAIN"/>
    <property type="match status" value="1"/>
</dbReference>
<dbReference type="AlphaFoldDB" id="A0A6P8VQN3"/>
<keyword evidence="2" id="KW-1133">Transmembrane helix</keyword>
<feature type="region of interest" description="Disordered" evidence="1">
    <location>
        <begin position="1"/>
        <end position="106"/>
    </location>
</feature>
<name>A0A6P8VQN3_GYMAC</name>
<dbReference type="GO" id="GO:0015823">
    <property type="term" value="P:phenylalanine transport"/>
    <property type="evidence" value="ECO:0007669"/>
    <property type="project" value="TreeGrafter"/>
</dbReference>
<dbReference type="RefSeq" id="XP_034089310.1">
    <property type="nucleotide sequence ID" value="XM_034233419.1"/>
</dbReference>
<reference evidence="5 6" key="1">
    <citation type="submission" date="2025-04" db="UniProtKB">
        <authorList>
            <consortium name="RefSeq"/>
        </authorList>
    </citation>
    <scope>IDENTIFICATION</scope>
</reference>
<dbReference type="InterPro" id="IPR006047">
    <property type="entry name" value="GH13_cat_dom"/>
</dbReference>
<dbReference type="Gene3D" id="3.20.20.80">
    <property type="entry name" value="Glycosidases"/>
    <property type="match status" value="1"/>
</dbReference>
<protein>
    <submittedName>
        <fullName evidence="5 6">4F2 cell-surface antigen heavy chain-like isoform X1</fullName>
    </submittedName>
    <submittedName>
        <fullName evidence="7">4F2 cell-surface antigen heavy chain-like isoform X2</fullName>
    </submittedName>
</protein>
<dbReference type="SUPFAM" id="SSF51445">
    <property type="entry name" value="(Trans)glycosidases"/>
    <property type="match status" value="1"/>
</dbReference>
<gene>
    <name evidence="5 6 7 8" type="primary">LOC117557539</name>
</gene>
<dbReference type="GO" id="GO:0015180">
    <property type="term" value="F:L-alanine transmembrane transporter activity"/>
    <property type="evidence" value="ECO:0007669"/>
    <property type="project" value="TreeGrafter"/>
</dbReference>
<dbReference type="InterPro" id="IPR017853">
    <property type="entry name" value="GH"/>
</dbReference>
<dbReference type="Pfam" id="PF00128">
    <property type="entry name" value="Alpha-amylase"/>
    <property type="match status" value="1"/>
</dbReference>
<evidence type="ECO:0000256" key="1">
    <source>
        <dbReference type="SAM" id="MobiDB-lite"/>
    </source>
</evidence>
<dbReference type="GO" id="GO:0016324">
    <property type="term" value="C:apical plasma membrane"/>
    <property type="evidence" value="ECO:0007669"/>
    <property type="project" value="TreeGrafter"/>
</dbReference>
<feature type="transmembrane region" description="Helical" evidence="2">
    <location>
        <begin position="135"/>
        <end position="157"/>
    </location>
</feature>
<dbReference type="GO" id="GO:0015173">
    <property type="term" value="F:aromatic amino acid transmembrane transporter activity"/>
    <property type="evidence" value="ECO:0007669"/>
    <property type="project" value="TreeGrafter"/>
</dbReference>
<evidence type="ECO:0000313" key="4">
    <source>
        <dbReference type="Proteomes" id="UP000515161"/>
    </source>
</evidence>
<dbReference type="KEGG" id="gacu:117557539"/>
<dbReference type="Pfam" id="PF16028">
    <property type="entry name" value="SLC3A2_N"/>
    <property type="match status" value="1"/>
</dbReference>
<dbReference type="Gene3D" id="2.60.40.1180">
    <property type="entry name" value="Golgi alpha-mannosidase II"/>
    <property type="match status" value="1"/>
</dbReference>
<dbReference type="InterPro" id="IPR042280">
    <property type="entry name" value="SLC3A2"/>
</dbReference>
<sequence length="576" mass="62302">MTTEETNVDLKEVETNVDLKEVETKDDAEPKEKEEDEDCAPVAADADATEADVSEADLDQEEQEKLPMTWGEGEGHRAVEAPSAGGAEPGATGEKNGSVKLKIPEEETEEVKFTGLTKEELMRVAGTPGWVRTRWALLVVFWLGWLGMLGGAVLIVLQAPRCRDLPAINWWNEGPLYQVGDIQAFSDTRDLKGVEQKIGSLSQLKVRGLVLGPVHVAPADDAMSLRFEEVSSEAGSLEQFKSLVQAAHKKGISVVLDLTPNYQGTSGPWFSNTSVTSVAERLKSALVFWMKEGVDGVQLSGVERVAAVVPTLWADIRAIVQNGTDEGPDKRVLIGITEQSSAEEVSSLLSSSGVDLLLSGVLRPPAADPSQSLQLLYSSHSQSQLAWSLGGPAGGHLASVGGAALLRLHQLLLLTLPGTPVFNYGDEIGLMDEDTKFPRMLWDSEEELNGTLQEERVERLSLRRFFQTLSELRVKERSLMFGDFLLLSNSSSSSSSSSSSLAFLRVWDQSERYVAAFNFAAAESAVLQLVDVALPPQAVVVLSTNSSALPGDSSVDLKELRLGPQQAALLRFPYTG</sequence>
<evidence type="ECO:0000256" key="2">
    <source>
        <dbReference type="SAM" id="Phobius"/>
    </source>
</evidence>
<organism evidence="4 7">
    <name type="scientific">Gymnodraco acuticeps</name>
    <name type="common">Antarctic dragonfish</name>
    <dbReference type="NCBI Taxonomy" id="8218"/>
    <lineage>
        <taxon>Eukaryota</taxon>
        <taxon>Metazoa</taxon>
        <taxon>Chordata</taxon>
        <taxon>Craniata</taxon>
        <taxon>Vertebrata</taxon>
        <taxon>Euteleostomi</taxon>
        <taxon>Actinopterygii</taxon>
        <taxon>Neopterygii</taxon>
        <taxon>Teleostei</taxon>
        <taxon>Neoteleostei</taxon>
        <taxon>Acanthomorphata</taxon>
        <taxon>Eupercaria</taxon>
        <taxon>Perciformes</taxon>
        <taxon>Notothenioidei</taxon>
        <taxon>Bathydraconidae</taxon>
        <taxon>Gymnodraco</taxon>
    </lineage>
</organism>
<feature type="compositionally biased region" description="Acidic residues" evidence="1">
    <location>
        <begin position="47"/>
        <end position="62"/>
    </location>
</feature>
<dbReference type="InterPro" id="IPR013780">
    <property type="entry name" value="Glyco_hydro_b"/>
</dbReference>
<evidence type="ECO:0000313" key="7">
    <source>
        <dbReference type="RefSeq" id="XP_034089310.1"/>
    </source>
</evidence>
<evidence type="ECO:0000313" key="8">
    <source>
        <dbReference type="RefSeq" id="XP_034089311.1"/>
    </source>
</evidence>
<keyword evidence="2" id="KW-0812">Transmembrane</keyword>
<proteinExistence type="predicted"/>
<dbReference type="GO" id="GO:1903801">
    <property type="term" value="P:L-leucine import across plasma membrane"/>
    <property type="evidence" value="ECO:0007669"/>
    <property type="project" value="TreeGrafter"/>
</dbReference>
<keyword evidence="4" id="KW-1185">Reference proteome</keyword>
<evidence type="ECO:0000313" key="6">
    <source>
        <dbReference type="RefSeq" id="XP_034089309.1"/>
    </source>
</evidence>
<evidence type="ECO:0000259" key="3">
    <source>
        <dbReference type="SMART" id="SM00642"/>
    </source>
</evidence>
<dbReference type="RefSeq" id="XP_034089309.1">
    <property type="nucleotide sequence ID" value="XM_034233418.1"/>
</dbReference>
<dbReference type="OrthoDB" id="1740265at2759"/>
<dbReference type="SMART" id="SM00642">
    <property type="entry name" value="Aamy"/>
    <property type="match status" value="1"/>
</dbReference>
<keyword evidence="2" id="KW-0472">Membrane</keyword>
<feature type="domain" description="Glycosyl hydrolase family 13 catalytic" evidence="3">
    <location>
        <begin position="182"/>
        <end position="473"/>
    </location>
</feature>
<dbReference type="GO" id="GO:0016323">
    <property type="term" value="C:basolateral plasma membrane"/>
    <property type="evidence" value="ECO:0007669"/>
    <property type="project" value="TreeGrafter"/>
</dbReference>
<dbReference type="RefSeq" id="XP_034089311.1">
    <property type="nucleotide sequence ID" value="XM_034233420.1"/>
</dbReference>
<dbReference type="InterPro" id="IPR031984">
    <property type="entry name" value="SLC3A2_N"/>
</dbReference>